<feature type="compositionally biased region" description="Polar residues" evidence="1">
    <location>
        <begin position="327"/>
        <end position="336"/>
    </location>
</feature>
<feature type="compositionally biased region" description="Low complexity" evidence="1">
    <location>
        <begin position="172"/>
        <end position="186"/>
    </location>
</feature>
<name>A0A9P0QRD6_9ASCO</name>
<feature type="region of interest" description="Disordered" evidence="1">
    <location>
        <begin position="1"/>
        <end position="72"/>
    </location>
</feature>
<dbReference type="SUPFAM" id="SSF57701">
    <property type="entry name" value="Zn2/Cys6 DNA-binding domain"/>
    <property type="match status" value="1"/>
</dbReference>
<feature type="compositionally biased region" description="Low complexity" evidence="1">
    <location>
        <begin position="44"/>
        <end position="57"/>
    </location>
</feature>
<dbReference type="PROSITE" id="PS50048">
    <property type="entry name" value="ZN2_CY6_FUNGAL_2"/>
    <property type="match status" value="1"/>
</dbReference>
<dbReference type="Proteomes" id="UP000837801">
    <property type="component" value="Unassembled WGS sequence"/>
</dbReference>
<feature type="compositionally biased region" description="Basic and acidic residues" evidence="1">
    <location>
        <begin position="310"/>
        <end position="321"/>
    </location>
</feature>
<feature type="region of interest" description="Disordered" evidence="1">
    <location>
        <begin position="172"/>
        <end position="251"/>
    </location>
</feature>
<evidence type="ECO:0000313" key="4">
    <source>
        <dbReference type="Proteomes" id="UP000837801"/>
    </source>
</evidence>
<keyword evidence="4" id="KW-1185">Reference proteome</keyword>
<dbReference type="SMART" id="SM00066">
    <property type="entry name" value="GAL4"/>
    <property type="match status" value="1"/>
</dbReference>
<feature type="region of interest" description="Disordered" evidence="1">
    <location>
        <begin position="398"/>
        <end position="436"/>
    </location>
</feature>
<dbReference type="Gene3D" id="4.10.240.10">
    <property type="entry name" value="Zn(2)-C6 fungal-type DNA-binding domain"/>
    <property type="match status" value="1"/>
</dbReference>
<dbReference type="GO" id="GO:0008270">
    <property type="term" value="F:zinc ion binding"/>
    <property type="evidence" value="ECO:0007669"/>
    <property type="project" value="InterPro"/>
</dbReference>
<organism evidence="3 4">
    <name type="scientific">[Candida] railenensis</name>
    <dbReference type="NCBI Taxonomy" id="45579"/>
    <lineage>
        <taxon>Eukaryota</taxon>
        <taxon>Fungi</taxon>
        <taxon>Dikarya</taxon>
        <taxon>Ascomycota</taxon>
        <taxon>Saccharomycotina</taxon>
        <taxon>Pichiomycetes</taxon>
        <taxon>Debaryomycetaceae</taxon>
        <taxon>Kurtzmaniella</taxon>
    </lineage>
</organism>
<sequence>MKRKGVLSISDIVSAAEENPKEETEQQASPVSSKEAPKHRAELDSSQLSSRSTSHSQSQERSHNSSHEGYNMLVQPPNVQETHMSPETIRNNQDPRYIRANPPLILTMSSPSSNNLIYPQSAINVTGTMLLPVNSYNHVALPIYRPNFMQQNSHQQQHQQVQYQGQLQLHTSSSQFNGQQQQLLQQHRSEQRQHQPQIEHRHYQFDRRQQQQESQPQLQLQQPQQQMDQQMQHLQQQQLQQVQHEASPLHRSQALNQHSQRLQLLEHRSQEQHRLQQEQLHHHETLHLQHQQQVYSHKEKDIAYLTSQSHKVDNPTHEIHQNKRKNSSSTRANSEIGQGGSTPKQKDFEHQLRLEGTAPKHRNSCTRCRKLKKKCDKQEFQCQNCRKFSLSCVYLPRKQRKRGERRRRKQQNSSGLEGDISGGKKKSKLESNNEVR</sequence>
<feature type="compositionally biased region" description="Basic residues" evidence="1">
    <location>
        <begin position="398"/>
        <end position="410"/>
    </location>
</feature>
<gene>
    <name evidence="3" type="ORF">CLIB1423_10S03202</name>
</gene>
<protein>
    <recommendedName>
        <fullName evidence="2">Zn(2)-C6 fungal-type domain-containing protein</fullName>
    </recommendedName>
</protein>
<dbReference type="EMBL" id="CAKXYY010000010">
    <property type="protein sequence ID" value="CAH2353358.1"/>
    <property type="molecule type" value="Genomic_DNA"/>
</dbReference>
<feature type="domain" description="Zn(2)-C6 fungal-type" evidence="2">
    <location>
        <begin position="364"/>
        <end position="394"/>
    </location>
</feature>
<evidence type="ECO:0000259" key="2">
    <source>
        <dbReference type="PROSITE" id="PS50048"/>
    </source>
</evidence>
<feature type="compositionally biased region" description="Basic and acidic residues" evidence="1">
    <location>
        <begin position="187"/>
        <end position="210"/>
    </location>
</feature>
<dbReference type="GO" id="GO:0000981">
    <property type="term" value="F:DNA-binding transcription factor activity, RNA polymerase II-specific"/>
    <property type="evidence" value="ECO:0007669"/>
    <property type="project" value="InterPro"/>
</dbReference>
<dbReference type="PROSITE" id="PS00463">
    <property type="entry name" value="ZN2_CY6_FUNGAL_1"/>
    <property type="match status" value="1"/>
</dbReference>
<comment type="caution">
    <text evidence="3">The sequence shown here is derived from an EMBL/GenBank/DDBJ whole genome shotgun (WGS) entry which is preliminary data.</text>
</comment>
<proteinExistence type="predicted"/>
<dbReference type="Pfam" id="PF00172">
    <property type="entry name" value="Zn_clus"/>
    <property type="match status" value="1"/>
</dbReference>
<accession>A0A9P0QRD6</accession>
<evidence type="ECO:0000256" key="1">
    <source>
        <dbReference type="SAM" id="MobiDB-lite"/>
    </source>
</evidence>
<evidence type="ECO:0000313" key="3">
    <source>
        <dbReference type="EMBL" id="CAH2353358.1"/>
    </source>
</evidence>
<dbReference type="InterPro" id="IPR036864">
    <property type="entry name" value="Zn2-C6_fun-type_DNA-bd_sf"/>
</dbReference>
<dbReference type="OrthoDB" id="189997at2759"/>
<reference evidence="3" key="1">
    <citation type="submission" date="2022-03" db="EMBL/GenBank/DDBJ databases">
        <authorList>
            <person name="Legras J.-L."/>
            <person name="Devillers H."/>
            <person name="Grondin C."/>
        </authorList>
    </citation>
    <scope>NUCLEOTIDE SEQUENCE</scope>
    <source>
        <strain evidence="3">CLIB 1423</strain>
    </source>
</reference>
<feature type="compositionally biased region" description="Low complexity" evidence="1">
    <location>
        <begin position="211"/>
        <end position="243"/>
    </location>
</feature>
<dbReference type="CDD" id="cd00067">
    <property type="entry name" value="GAL4"/>
    <property type="match status" value="1"/>
</dbReference>
<dbReference type="AlphaFoldDB" id="A0A9P0QRD6"/>
<dbReference type="InterPro" id="IPR001138">
    <property type="entry name" value="Zn2Cys6_DnaBD"/>
</dbReference>
<feature type="region of interest" description="Disordered" evidence="1">
    <location>
        <begin position="309"/>
        <end position="347"/>
    </location>
</feature>